<protein>
    <submittedName>
        <fullName evidence="3">Ferrous iron transport protein B</fullName>
    </submittedName>
</protein>
<dbReference type="NCBIfam" id="TIGR00231">
    <property type="entry name" value="small_GTP"/>
    <property type="match status" value="1"/>
</dbReference>
<dbReference type="PANTHER" id="PTHR43185">
    <property type="entry name" value="FERROUS IRON TRANSPORT PROTEIN B"/>
    <property type="match status" value="1"/>
</dbReference>
<dbReference type="InterPro" id="IPR050860">
    <property type="entry name" value="FeoB_GTPase"/>
</dbReference>
<dbReference type="InterPro" id="IPR011640">
    <property type="entry name" value="Fe2_transport_prot_B_C"/>
</dbReference>
<accession>H5SHA7</accession>
<feature type="transmembrane region" description="Helical" evidence="1">
    <location>
        <begin position="302"/>
        <end position="321"/>
    </location>
</feature>
<gene>
    <name evidence="3" type="ORF">HGMM_F28H07C17</name>
</gene>
<dbReference type="Gene3D" id="3.40.50.300">
    <property type="entry name" value="P-loop containing nucleotide triphosphate hydrolases"/>
    <property type="match status" value="1"/>
</dbReference>
<keyword evidence="1" id="KW-0812">Transmembrane</keyword>
<dbReference type="PRINTS" id="PR00326">
    <property type="entry name" value="GTP1OBG"/>
</dbReference>
<dbReference type="SUPFAM" id="SSF52540">
    <property type="entry name" value="P-loop containing nucleoside triphosphate hydrolases"/>
    <property type="match status" value="1"/>
</dbReference>
<evidence type="ECO:0000256" key="1">
    <source>
        <dbReference type="SAM" id="Phobius"/>
    </source>
</evidence>
<keyword evidence="1" id="KW-0472">Membrane</keyword>
<dbReference type="EMBL" id="AP011720">
    <property type="protein sequence ID" value="BAL55543.1"/>
    <property type="molecule type" value="Genomic_DNA"/>
</dbReference>
<feature type="transmembrane region" description="Helical" evidence="1">
    <location>
        <begin position="405"/>
        <end position="424"/>
    </location>
</feature>
<dbReference type="CDD" id="cd01879">
    <property type="entry name" value="FeoB"/>
    <property type="match status" value="1"/>
</dbReference>
<dbReference type="GO" id="GO:0015093">
    <property type="term" value="F:ferrous iron transmembrane transporter activity"/>
    <property type="evidence" value="ECO:0007669"/>
    <property type="project" value="InterPro"/>
</dbReference>
<dbReference type="GO" id="GO:0005525">
    <property type="term" value="F:GTP binding"/>
    <property type="evidence" value="ECO:0007669"/>
    <property type="project" value="InterPro"/>
</dbReference>
<dbReference type="InterPro" id="IPR005225">
    <property type="entry name" value="Small_GTP-bd"/>
</dbReference>
<dbReference type="Pfam" id="PF07664">
    <property type="entry name" value="FeoB_C"/>
    <property type="match status" value="1"/>
</dbReference>
<feature type="transmembrane region" description="Helical" evidence="1">
    <location>
        <begin position="490"/>
        <end position="513"/>
    </location>
</feature>
<reference evidence="3" key="2">
    <citation type="journal article" date="2012" name="PLoS ONE">
        <title>A Deeply Branching Thermophilic Bacterium with an Ancient Acetyl-CoA Pathway Dominates a Subsurface Ecosystem.</title>
        <authorList>
            <person name="Takami H."/>
            <person name="Noguchi H."/>
            <person name="Takaki Y."/>
            <person name="Uchiyama I."/>
            <person name="Toyoda A."/>
            <person name="Nishi S."/>
            <person name="Chee G.-J."/>
            <person name="Arai W."/>
            <person name="Nunoura T."/>
            <person name="Itoh T."/>
            <person name="Hattori M."/>
            <person name="Takai K."/>
        </authorList>
    </citation>
    <scope>NUCLEOTIDE SEQUENCE</scope>
</reference>
<dbReference type="InterPro" id="IPR027417">
    <property type="entry name" value="P-loop_NTPase"/>
</dbReference>
<dbReference type="InterPro" id="IPR006073">
    <property type="entry name" value="GTP-bd"/>
</dbReference>
<dbReference type="AlphaFoldDB" id="H5SHA7"/>
<keyword evidence="1" id="KW-1133">Transmembrane helix</keyword>
<evidence type="ECO:0000313" key="3">
    <source>
        <dbReference type="EMBL" id="BAL55543.1"/>
    </source>
</evidence>
<sequence length="594" mass="65426">MSCHCAEQTIVKPTATGTIVLVGTPNVGKSLLFHRLTGAYATVSNYPGTTVEITSGQLKVQRELYLVLDTPGMRSLRPLTEEEAITKEILHRDDVSLIIHVADAKDLERSLALTLRLMELGPPVVLVLNMIDEAQKLGLEIDRHALEEKLKIPVVLTSALEHYGIAELKDAIAQALHSAHKPRRTRDFSLDEILEAHRRARALAAQVLRRTHTHSRSFSERLSQLTIHPVTGAIILALVLWGLYEFVGVFGAQIAVAFLENTLFGHYINPWITQLVRAALPWALVQDLFVGEYGVITLGLRYAIAIILPIVTTFFLAFALIEDSGYLPRLAMLIDRLFKVIGLSGRAVIPIVLGFGCDTMATLVTRTLETRREKIIATFLLALAIPCSAQLGVILGLLAGHSVAVGLWAGVIALNFLVIGYLTAKLLPGERALFYIEIPPLRRPSLSNVLVKTFTRVHWYLKEILPFFLLASVVIWVGQLTRVFDVLVNALAVIVQAIGLSRETAVAFLFGFFRRDYGAAGLYDLHNAGVLSGVSLVVAAVTLTLFVPCIAQFMITAKERGWRTAIAMALFIFPYAFFMGWLVNLFVTALGVQL</sequence>
<dbReference type="GO" id="GO:0005886">
    <property type="term" value="C:plasma membrane"/>
    <property type="evidence" value="ECO:0007669"/>
    <property type="project" value="TreeGrafter"/>
</dbReference>
<feature type="transmembrane region" description="Helical" evidence="1">
    <location>
        <begin position="567"/>
        <end position="592"/>
    </location>
</feature>
<dbReference type="InterPro" id="IPR030389">
    <property type="entry name" value="G_FEOB_dom"/>
</dbReference>
<feature type="domain" description="FeoB-type G" evidence="2">
    <location>
        <begin position="16"/>
        <end position="178"/>
    </location>
</feature>
<reference evidence="3" key="1">
    <citation type="journal article" date="2005" name="Environ. Microbiol.">
        <title>Genetic and functional properties of uncultivated thermophilic crenarchaeotes from a subsurface gold mine as revealed by analysis of genome fragments.</title>
        <authorList>
            <person name="Nunoura T."/>
            <person name="Hirayama H."/>
            <person name="Takami H."/>
            <person name="Oida H."/>
            <person name="Nishi S."/>
            <person name="Shimamura S."/>
            <person name="Suzuki Y."/>
            <person name="Inagaki F."/>
            <person name="Takai K."/>
            <person name="Nealson K.H."/>
            <person name="Horikoshi K."/>
        </authorList>
    </citation>
    <scope>NUCLEOTIDE SEQUENCE</scope>
</reference>
<feature type="transmembrane region" description="Helical" evidence="1">
    <location>
        <begin position="533"/>
        <end position="555"/>
    </location>
</feature>
<dbReference type="Pfam" id="PF07670">
    <property type="entry name" value="Gate"/>
    <property type="match status" value="2"/>
</dbReference>
<dbReference type="PANTHER" id="PTHR43185:SF1">
    <property type="entry name" value="FE(2+) TRANSPORTER FEOB"/>
    <property type="match status" value="1"/>
</dbReference>
<dbReference type="PROSITE" id="PS51711">
    <property type="entry name" value="G_FEOB"/>
    <property type="match status" value="1"/>
</dbReference>
<dbReference type="InterPro" id="IPR011642">
    <property type="entry name" value="Gate_dom"/>
</dbReference>
<proteinExistence type="predicted"/>
<feature type="transmembrane region" description="Helical" evidence="1">
    <location>
        <begin position="333"/>
        <end position="355"/>
    </location>
</feature>
<name>H5SHA7_9BACT</name>
<dbReference type="Pfam" id="PF02421">
    <property type="entry name" value="FeoB_N"/>
    <property type="match status" value="1"/>
</dbReference>
<feature type="transmembrane region" description="Helical" evidence="1">
    <location>
        <begin position="459"/>
        <end position="478"/>
    </location>
</feature>
<feature type="transmembrane region" description="Helical" evidence="1">
    <location>
        <begin position="375"/>
        <end position="398"/>
    </location>
</feature>
<organism evidence="3">
    <name type="scientific">uncultured Acetothermia bacterium</name>
    <dbReference type="NCBI Taxonomy" id="236499"/>
    <lineage>
        <taxon>Bacteria</taxon>
        <taxon>Candidatus Bipolaricaulota</taxon>
        <taxon>environmental samples</taxon>
    </lineage>
</organism>
<evidence type="ECO:0000259" key="2">
    <source>
        <dbReference type="PROSITE" id="PS51711"/>
    </source>
</evidence>